<sequence length="175" mass="19424">MARTPECFRTVGLGHGCRTKMKSPSPLSLRRTRGRHQPWNERSPGAGSLLHAQRITFPSVCEAGMCATGWREGIKEPEKPLIKEDPPAAPRGFTTNNGRPTTWMRSPAEMCLLRAADLKRPGYRVKQIGSSMSGGKGTYDSLTLPLQKFQMGDYLDMAITPAHRALPPSERMRPH</sequence>
<proteinExistence type="predicted"/>
<name>A0A212C4G8_CEREH</name>
<dbReference type="Proteomes" id="UP000242450">
    <property type="component" value="Chromosome 30"/>
</dbReference>
<protein>
    <submittedName>
        <fullName evidence="2">SAP18</fullName>
    </submittedName>
</protein>
<gene>
    <name evidence="2" type="ORF">Celaphus_00016651</name>
</gene>
<dbReference type="InterPro" id="IPR042534">
    <property type="entry name" value="SAP18_sf"/>
</dbReference>
<dbReference type="AlphaFoldDB" id="A0A212C4G8"/>
<comment type="caution">
    <text evidence="2">The sequence shown here is derived from an EMBL/GenBank/DDBJ whole genome shotgun (WGS) entry which is preliminary data.</text>
</comment>
<reference evidence="2 3" key="1">
    <citation type="journal article" date="2018" name="Mol. Genet. Genomics">
        <title>The red deer Cervus elaphus genome CerEla1.0: sequencing, annotating, genes, and chromosomes.</title>
        <authorList>
            <person name="Bana N.A."/>
            <person name="Nyiri A."/>
            <person name="Nagy J."/>
            <person name="Frank K."/>
            <person name="Nagy T."/>
            <person name="Steger V."/>
            <person name="Schiller M."/>
            <person name="Lakatos P."/>
            <person name="Sugar L."/>
            <person name="Horn P."/>
            <person name="Barta E."/>
            <person name="Orosz L."/>
        </authorList>
    </citation>
    <scope>NUCLEOTIDE SEQUENCE [LARGE SCALE GENOMIC DNA]</scope>
    <source>
        <strain evidence="2">Hungarian</strain>
    </source>
</reference>
<evidence type="ECO:0000256" key="1">
    <source>
        <dbReference type="SAM" id="MobiDB-lite"/>
    </source>
</evidence>
<dbReference type="OrthoDB" id="440566at2759"/>
<accession>A0A212C4G8</accession>
<dbReference type="Gene3D" id="3.10.20.550">
    <property type="entry name" value="ASAP complex, SAP18 subunit"/>
    <property type="match status" value="1"/>
</dbReference>
<feature type="region of interest" description="Disordered" evidence="1">
    <location>
        <begin position="19"/>
        <end position="46"/>
    </location>
</feature>
<organism evidence="2 3">
    <name type="scientific">Cervus elaphus hippelaphus</name>
    <name type="common">European red deer</name>
    <dbReference type="NCBI Taxonomy" id="46360"/>
    <lineage>
        <taxon>Eukaryota</taxon>
        <taxon>Metazoa</taxon>
        <taxon>Chordata</taxon>
        <taxon>Craniata</taxon>
        <taxon>Vertebrata</taxon>
        <taxon>Euteleostomi</taxon>
        <taxon>Mammalia</taxon>
        <taxon>Eutheria</taxon>
        <taxon>Laurasiatheria</taxon>
        <taxon>Artiodactyla</taxon>
        <taxon>Ruminantia</taxon>
        <taxon>Pecora</taxon>
        <taxon>Cervidae</taxon>
        <taxon>Cervinae</taxon>
        <taxon>Cervus</taxon>
    </lineage>
</organism>
<evidence type="ECO:0000313" key="2">
    <source>
        <dbReference type="EMBL" id="OWK00876.1"/>
    </source>
</evidence>
<keyword evidence="3" id="KW-1185">Reference proteome</keyword>
<feature type="region of interest" description="Disordered" evidence="1">
    <location>
        <begin position="80"/>
        <end position="101"/>
    </location>
</feature>
<evidence type="ECO:0000313" key="3">
    <source>
        <dbReference type="Proteomes" id="UP000242450"/>
    </source>
</evidence>
<dbReference type="EMBL" id="MKHE01000030">
    <property type="protein sequence ID" value="OWK00876.1"/>
    <property type="molecule type" value="Genomic_DNA"/>
</dbReference>